<evidence type="ECO:0000313" key="3">
    <source>
        <dbReference type="Proteomes" id="UP000663828"/>
    </source>
</evidence>
<dbReference type="GO" id="GO:0005634">
    <property type="term" value="C:nucleus"/>
    <property type="evidence" value="ECO:0007669"/>
    <property type="project" value="TreeGrafter"/>
</dbReference>
<evidence type="ECO:0000313" key="2">
    <source>
        <dbReference type="EMBL" id="CAF0745005.1"/>
    </source>
</evidence>
<proteinExistence type="predicted"/>
<dbReference type="SUPFAM" id="SSF53098">
    <property type="entry name" value="Ribonuclease H-like"/>
    <property type="match status" value="1"/>
</dbReference>
<comment type="caution">
    <text evidence="2">The sequence shown here is derived from an EMBL/GenBank/DDBJ whole genome shotgun (WGS) entry which is preliminary data.</text>
</comment>
<dbReference type="EMBL" id="CAJNOR010000003">
    <property type="protein sequence ID" value="CAF0745005.1"/>
    <property type="molecule type" value="Genomic_DNA"/>
</dbReference>
<gene>
    <name evidence="2" type="ORF">XAT740_LOCUS107</name>
</gene>
<dbReference type="Pfam" id="PF05699">
    <property type="entry name" value="Dimer_Tnp_hAT"/>
    <property type="match status" value="1"/>
</dbReference>
<organism evidence="2 3">
    <name type="scientific">Adineta ricciae</name>
    <name type="common">Rotifer</name>
    <dbReference type="NCBI Taxonomy" id="249248"/>
    <lineage>
        <taxon>Eukaryota</taxon>
        <taxon>Metazoa</taxon>
        <taxon>Spiralia</taxon>
        <taxon>Gnathifera</taxon>
        <taxon>Rotifera</taxon>
        <taxon>Eurotatoria</taxon>
        <taxon>Bdelloidea</taxon>
        <taxon>Adinetida</taxon>
        <taxon>Adinetidae</taxon>
        <taxon>Adineta</taxon>
    </lineage>
</organism>
<sequence length="1083" mass="124030">MSSWKKDKENIRTKLDKGIFKTCPKPNTATVTWWNNFFRIQDDNDHILPYVQCIKCLSILSYDVNKTGSSTHKAHAESCFGGTNPSGSKSQDIITMMNKQKHVPFETKRLFADACATFCSYDLRPYEIVNGNGFELLCQSLLDIAYKSSSQIKAKDLICDSTTVSRHVKKRRVELIETLLSDLNVVKLFGISTDYWKNKFTSDSYLTTTLHYDKDGHMKNIVLKTVLFDESKTGANTKKMIWNILKSFGIDPDLFHIIYVTDNGSNLISALNGEAHIRCVCHCVNLVIKQALEECLAINLLISQCRDLVSHFKRCELQNKLPLTLKQDICTRWNSTYDTLWSIWLSFDDVEQILDTRNEMAHLEKIDRYLIKDITDLLGIFKIGSEKLSADHVPTLHSVLPWFHKLKKTCEPKDTDRLHIRQLKQKILDKLDNKIWLTDIHYIATFLHPETKSLSTLSQSDRNGVIQSVRKIMKTIGIVDVSNDLTLFPDSVKKKNRNKRAKRDDISVHDVLKEFVSNSTDDEDDNKDYDEVVEYMKLKINYPEGEGILVWWKKHSAIFPQLSRLALSLLSIPASSAASERVFSETGRILEARRQQLHPESLDSLEPGRVRVFLSGPGSGAGALLAGSVRVWACTATQPFSVPVKILDTEKSKYQSVELTISEEQDIFIDDRTFEPIKELYDFTANISEFRIKFEKFTALHLMSPGIFNRVFPDNLSPNTRKHMAVEIYNPMVQPNDNPYLFQNLSIDTLKLYATYPFNGTFQQMFDGANIKYLRLSGVDMRSDVSQRFTGNIHRLELAKQASVISVEYFPVYPAHKLVINAYYVSEFNPQHPSNYKNLDEIRVYTMYRIPAKAFHQYSIIRRLSISTENDIDPHALDGLDNLEELVIEDTEIDLNLLNNLPKLKELQVDIKKLNEESQCKLIEKVSKGELAVRTNPLDEECTCITAYLNAALGETPCDAEECENSACFVIKQNYDAKTHTFKTPLSIPRSDGTNALRKRQERVYTTPYLISSEDQDKFRKGVNYEKWIDILSLDQPSKYADESVTASENVCGEELSKQKTVDLDQIKMLVNLIQKEMLDVHL</sequence>
<feature type="domain" description="HAT C-terminal dimerisation" evidence="1">
    <location>
        <begin position="545"/>
        <end position="605"/>
    </location>
</feature>
<dbReference type="AlphaFoldDB" id="A0A813P880"/>
<dbReference type="SUPFAM" id="SSF140996">
    <property type="entry name" value="Hermes dimerisation domain"/>
    <property type="match status" value="1"/>
</dbReference>
<reference evidence="2" key="1">
    <citation type="submission" date="2021-02" db="EMBL/GenBank/DDBJ databases">
        <authorList>
            <person name="Nowell W R."/>
        </authorList>
    </citation>
    <scope>NUCLEOTIDE SEQUENCE</scope>
</reference>
<keyword evidence="3" id="KW-1185">Reference proteome</keyword>
<dbReference type="GO" id="GO:0006357">
    <property type="term" value="P:regulation of transcription by RNA polymerase II"/>
    <property type="evidence" value="ECO:0007669"/>
    <property type="project" value="TreeGrafter"/>
</dbReference>
<dbReference type="Proteomes" id="UP000663828">
    <property type="component" value="Unassembled WGS sequence"/>
</dbReference>
<protein>
    <recommendedName>
        <fullName evidence="1">HAT C-terminal dimerisation domain-containing protein</fullName>
    </recommendedName>
</protein>
<dbReference type="InterPro" id="IPR052717">
    <property type="entry name" value="Vacuolar_transposase_reg"/>
</dbReference>
<dbReference type="InterPro" id="IPR008906">
    <property type="entry name" value="HATC_C_dom"/>
</dbReference>
<name>A0A813P880_ADIRI</name>
<evidence type="ECO:0000259" key="1">
    <source>
        <dbReference type="Pfam" id="PF05699"/>
    </source>
</evidence>
<dbReference type="PANTHER" id="PTHR46169:SF17">
    <property type="entry name" value="HAT C-TERMINAL DIMERISATION DOMAIN-CONTAINING PROTEIN"/>
    <property type="match status" value="1"/>
</dbReference>
<dbReference type="Gene3D" id="3.80.10.10">
    <property type="entry name" value="Ribonuclease Inhibitor"/>
    <property type="match status" value="1"/>
</dbReference>
<dbReference type="PANTHER" id="PTHR46169">
    <property type="entry name" value="DNA REPLICATION-RELATED ELEMENT FACTOR, ISOFORM A"/>
    <property type="match status" value="1"/>
</dbReference>
<accession>A0A813P880</accession>
<dbReference type="InterPro" id="IPR032675">
    <property type="entry name" value="LRR_dom_sf"/>
</dbReference>
<dbReference type="Gene3D" id="1.10.10.1070">
    <property type="entry name" value="Zinc finger, BED domain-containing"/>
    <property type="match status" value="1"/>
</dbReference>
<dbReference type="GO" id="GO:0046983">
    <property type="term" value="F:protein dimerization activity"/>
    <property type="evidence" value="ECO:0007669"/>
    <property type="project" value="InterPro"/>
</dbReference>
<dbReference type="InterPro" id="IPR012337">
    <property type="entry name" value="RNaseH-like_sf"/>
</dbReference>